<dbReference type="GO" id="GO:0016705">
    <property type="term" value="F:oxidoreductase activity, acting on paired donors, with incorporation or reduction of molecular oxygen"/>
    <property type="evidence" value="ECO:0007669"/>
    <property type="project" value="InterPro"/>
</dbReference>
<feature type="transmembrane region" description="Helical" evidence="8">
    <location>
        <begin position="1111"/>
        <end position="1127"/>
    </location>
</feature>
<dbReference type="InterPro" id="IPR037120">
    <property type="entry name" value="Haem_peroxidase_sf_animal"/>
</dbReference>
<keyword evidence="4" id="KW-0223">Dioxygenase</keyword>
<dbReference type="Proteomes" id="UP001050691">
    <property type="component" value="Unassembled WGS sequence"/>
</dbReference>
<protein>
    <recommendedName>
        <fullName evidence="11">Heme peroxidase</fullName>
    </recommendedName>
</protein>
<keyword evidence="2 7" id="KW-0349">Heme</keyword>
<keyword evidence="6 7" id="KW-0408">Iron</keyword>
<comment type="caution">
    <text evidence="9">The sequence shown here is derived from an EMBL/GenBank/DDBJ whole genome shotgun (WGS) entry which is preliminary data.</text>
</comment>
<dbReference type="SUPFAM" id="SSF48264">
    <property type="entry name" value="Cytochrome P450"/>
    <property type="match status" value="1"/>
</dbReference>
<dbReference type="PANTHER" id="PTHR11903:SF37">
    <property type="entry name" value="PSI-PRODUCING OXYGENASE A"/>
    <property type="match status" value="1"/>
</dbReference>
<dbReference type="GO" id="GO:0005506">
    <property type="term" value="F:iron ion binding"/>
    <property type="evidence" value="ECO:0007669"/>
    <property type="project" value="InterPro"/>
</dbReference>
<dbReference type="InterPro" id="IPR036396">
    <property type="entry name" value="Cyt_P450_sf"/>
</dbReference>
<evidence type="ECO:0000256" key="6">
    <source>
        <dbReference type="ARBA" id="ARBA00023004"/>
    </source>
</evidence>
<dbReference type="GO" id="GO:0004601">
    <property type="term" value="F:peroxidase activity"/>
    <property type="evidence" value="ECO:0007669"/>
    <property type="project" value="InterPro"/>
</dbReference>
<keyword evidence="8" id="KW-1133">Transmembrane helix</keyword>
<evidence type="ECO:0000256" key="1">
    <source>
        <dbReference type="ARBA" id="ARBA00011881"/>
    </source>
</evidence>
<dbReference type="Pfam" id="PF03098">
    <property type="entry name" value="An_peroxidase"/>
    <property type="match status" value="2"/>
</dbReference>
<evidence type="ECO:0000256" key="4">
    <source>
        <dbReference type="ARBA" id="ARBA00022964"/>
    </source>
</evidence>
<dbReference type="CDD" id="cd09817">
    <property type="entry name" value="linoleate_diol_synthase_like"/>
    <property type="match status" value="1"/>
</dbReference>
<keyword evidence="10" id="KW-1185">Reference proteome</keyword>
<gene>
    <name evidence="9" type="ORF">Clacol_008963</name>
</gene>
<dbReference type="GO" id="GO:0006979">
    <property type="term" value="P:response to oxidative stress"/>
    <property type="evidence" value="ECO:0007669"/>
    <property type="project" value="InterPro"/>
</dbReference>
<feature type="binding site" description="axial binding residue" evidence="7">
    <location>
        <position position="387"/>
    </location>
    <ligand>
        <name>heme b</name>
        <dbReference type="ChEBI" id="CHEBI:60344"/>
    </ligand>
    <ligandPart>
        <name>Fe</name>
        <dbReference type="ChEBI" id="CHEBI:18248"/>
    </ligandPart>
</feature>
<sequence>MFLSDLSTWKLSATELRARFLGNDNKSKPLSESDTKSDTSILGLIEAQIKRGSPGAFWDALRNQNGVGLNDRKMILEEVLILMARLPPGSQLGLQVERFMIDFLYKDLPHPPATFLAPITPLQTHAEDPSDGMKSFAWRTPDGRNNNPLIPHLGAAHTPYARSVSATHPLPQYTLPDPGLVFDTLLRRNKNVNHPTGLSTLFFAFANIIIHSLFDTNRSDWRINDTSSYLDLSPLYGVDMDEQKTVRRFDGTGRLYDDTFADIRMLGMPPPVPALLVVFNRNHNFIADRILRINEYGKYEFDPLPSDPKKLRDQDDEIFNRARLVNAGAFMQAILHDYVGCILHMTPDINPWYLDALAELRDSSHDILPRGEGNVCSVEFNLLYRWHATTSEKEEKWLDEFSKRVFPNKSYDEITVEQFGPAVARELLGQGMDPRKWTFGGHDRLSRDPTTGRLSDKDLAETLQDATDDMAQAFRARGIPAVFRVIEILGIKQARAWNVCSLNEFRKFLGLRAYSSFQEWNPDAEISAAAERLYHDIDNLELFVGMQAEETRPSISGSGLCSGYTMSRSILADAVALVRGDRFSTTECTPQNLTSWGFQDIQTTPDNGSLGGILAKLLFRALPNHYLPGSVYAHFPFIVPTSMRQFMQKKNSDMVKKYNWERVEPISTVIPTTEIMSIKEILGNSSTFFAPYQSRMATLTKGHGFYFGGADSSKNQKIRELVLNVLFTPSANTSHADFFYQNTLELLVNKSYQTGPITRTVDIVQEVINCVFVYLNNRPANAWFLEQNAKKAAKEILSDIFSLSGEIEKVAGSLNRTLSKLTKQFKHHDEDVRQTRHAFEELKNMFKNNTEELSYNVFGILVNCVANWSHAMVHVVNFYLDPSRKEERNVISNLASSGRFSELEEAQFRGYVREALRLDPPISGVLRESHSAVSVQEKQIASNGRVYLNLAKAYKNENMFGNPYSVTPQRVLSDKVLSLFVPGAHSSLNEEFSEKTMAQTLRAIFNKKNLRRGPGPSGKLARFTEETFGAQQTLYLDMKGQVTMWPQTMVVQDERVMRSSKLSLMAPPSDPRDPSLEVPLTLPKSWTKDNEGLAALSMLLSGGVMVTRNRYFAWPALIFALSGYINTRPLRTKEGGQGLSGIAFALAAMLAAYLPYLILPVVPPGSSATHVNLPVN</sequence>
<evidence type="ECO:0000256" key="8">
    <source>
        <dbReference type="SAM" id="Phobius"/>
    </source>
</evidence>
<evidence type="ECO:0000256" key="2">
    <source>
        <dbReference type="ARBA" id="ARBA00022617"/>
    </source>
</evidence>
<dbReference type="InterPro" id="IPR001128">
    <property type="entry name" value="Cyt_P450"/>
</dbReference>
<dbReference type="InterPro" id="IPR034812">
    <property type="entry name" value="Ppo-like_N"/>
</dbReference>
<dbReference type="GO" id="GO:0006631">
    <property type="term" value="P:fatty acid metabolic process"/>
    <property type="evidence" value="ECO:0007669"/>
    <property type="project" value="UniProtKB-ARBA"/>
</dbReference>
<dbReference type="Gene3D" id="1.10.640.10">
    <property type="entry name" value="Haem peroxidase domain superfamily, animal type"/>
    <property type="match status" value="1"/>
</dbReference>
<evidence type="ECO:0000256" key="7">
    <source>
        <dbReference type="PIRSR" id="PIRSR619791-2"/>
    </source>
</evidence>
<keyword evidence="8" id="KW-0472">Membrane</keyword>
<dbReference type="GO" id="GO:0004497">
    <property type="term" value="F:monooxygenase activity"/>
    <property type="evidence" value="ECO:0007669"/>
    <property type="project" value="InterPro"/>
</dbReference>
<dbReference type="Gene3D" id="1.10.630.10">
    <property type="entry name" value="Cytochrome P450"/>
    <property type="match status" value="1"/>
</dbReference>
<comment type="subunit">
    <text evidence="1">Homotetramer.</text>
</comment>
<reference evidence="9" key="1">
    <citation type="submission" date="2021-10" db="EMBL/GenBank/DDBJ databases">
        <title>De novo Genome Assembly of Clathrus columnatus (Basidiomycota, Fungi) Using Illumina and Nanopore Sequence Data.</title>
        <authorList>
            <person name="Ogiso-Tanaka E."/>
            <person name="Itagaki H."/>
            <person name="Hosoya T."/>
            <person name="Hosaka K."/>
        </authorList>
    </citation>
    <scope>NUCLEOTIDE SEQUENCE</scope>
    <source>
        <strain evidence="9">MO-923</strain>
    </source>
</reference>
<evidence type="ECO:0000313" key="10">
    <source>
        <dbReference type="Proteomes" id="UP001050691"/>
    </source>
</evidence>
<proteinExistence type="predicted"/>
<keyword evidence="8" id="KW-0812">Transmembrane</keyword>
<feature type="transmembrane region" description="Helical" evidence="8">
    <location>
        <begin position="1139"/>
        <end position="1159"/>
    </location>
</feature>
<dbReference type="InterPro" id="IPR050783">
    <property type="entry name" value="Oxylipin_biosynth_metab"/>
</dbReference>
<dbReference type="GO" id="GO:0051213">
    <property type="term" value="F:dioxygenase activity"/>
    <property type="evidence" value="ECO:0007669"/>
    <property type="project" value="UniProtKB-KW"/>
</dbReference>
<dbReference type="InterPro" id="IPR019791">
    <property type="entry name" value="Haem_peroxidase_animal"/>
</dbReference>
<dbReference type="SUPFAM" id="SSF48113">
    <property type="entry name" value="Heme-dependent peroxidases"/>
    <property type="match status" value="1"/>
</dbReference>
<dbReference type="GO" id="GO:0020037">
    <property type="term" value="F:heme binding"/>
    <property type="evidence" value="ECO:0007669"/>
    <property type="project" value="InterPro"/>
</dbReference>
<dbReference type="InterPro" id="IPR010255">
    <property type="entry name" value="Haem_peroxidase_sf"/>
</dbReference>
<dbReference type="Pfam" id="PF00067">
    <property type="entry name" value="p450"/>
    <property type="match status" value="1"/>
</dbReference>
<evidence type="ECO:0008006" key="11">
    <source>
        <dbReference type="Google" id="ProtNLM"/>
    </source>
</evidence>
<evidence type="ECO:0000256" key="5">
    <source>
        <dbReference type="ARBA" id="ARBA00023002"/>
    </source>
</evidence>
<keyword evidence="5" id="KW-0560">Oxidoreductase</keyword>
<dbReference type="PANTHER" id="PTHR11903">
    <property type="entry name" value="PROSTAGLANDIN G/H SYNTHASE"/>
    <property type="match status" value="1"/>
</dbReference>
<dbReference type="PRINTS" id="PR00457">
    <property type="entry name" value="ANPEROXIDASE"/>
</dbReference>
<evidence type="ECO:0000256" key="3">
    <source>
        <dbReference type="ARBA" id="ARBA00022723"/>
    </source>
</evidence>
<dbReference type="PROSITE" id="PS50292">
    <property type="entry name" value="PEROXIDASE_3"/>
    <property type="match status" value="1"/>
</dbReference>
<name>A0AAV5AP76_9AGAM</name>
<organism evidence="9 10">
    <name type="scientific">Clathrus columnatus</name>
    <dbReference type="NCBI Taxonomy" id="1419009"/>
    <lineage>
        <taxon>Eukaryota</taxon>
        <taxon>Fungi</taxon>
        <taxon>Dikarya</taxon>
        <taxon>Basidiomycota</taxon>
        <taxon>Agaricomycotina</taxon>
        <taxon>Agaricomycetes</taxon>
        <taxon>Phallomycetidae</taxon>
        <taxon>Phallales</taxon>
        <taxon>Clathraceae</taxon>
        <taxon>Clathrus</taxon>
    </lineage>
</organism>
<dbReference type="EMBL" id="BPWL01000010">
    <property type="protein sequence ID" value="GJJ14696.1"/>
    <property type="molecule type" value="Genomic_DNA"/>
</dbReference>
<evidence type="ECO:0000313" key="9">
    <source>
        <dbReference type="EMBL" id="GJJ14696.1"/>
    </source>
</evidence>
<accession>A0AAV5AP76</accession>
<keyword evidence="3 7" id="KW-0479">Metal-binding</keyword>
<dbReference type="AlphaFoldDB" id="A0AAV5AP76"/>